<accession>D2VXS1</accession>
<dbReference type="EMBL" id="GG738908">
    <property type="protein sequence ID" value="EFC38341.1"/>
    <property type="molecule type" value="Genomic_DNA"/>
</dbReference>
<organism evidence="3">
    <name type="scientific">Naegleria gruberi</name>
    <name type="common">Amoeba</name>
    <dbReference type="NCBI Taxonomy" id="5762"/>
    <lineage>
        <taxon>Eukaryota</taxon>
        <taxon>Discoba</taxon>
        <taxon>Heterolobosea</taxon>
        <taxon>Tetramitia</taxon>
        <taxon>Eutetramitia</taxon>
        <taxon>Vahlkampfiidae</taxon>
        <taxon>Naegleria</taxon>
    </lineage>
</organism>
<protein>
    <submittedName>
        <fullName evidence="2">Predicted protein</fullName>
    </submittedName>
</protein>
<dbReference type="GeneID" id="8858219"/>
<dbReference type="SMART" id="SM00225">
    <property type="entry name" value="BTB"/>
    <property type="match status" value="1"/>
</dbReference>
<dbReference type="RefSeq" id="XP_002671085.1">
    <property type="nucleotide sequence ID" value="XM_002671039.1"/>
</dbReference>
<dbReference type="AlphaFoldDB" id="D2VXS1"/>
<feature type="domain" description="BTB" evidence="1">
    <location>
        <begin position="61"/>
        <end position="133"/>
    </location>
</feature>
<evidence type="ECO:0000259" key="1">
    <source>
        <dbReference type="PROSITE" id="PS50097"/>
    </source>
</evidence>
<dbReference type="CDD" id="cd18186">
    <property type="entry name" value="BTB_POZ_ZBTB_KLHL-like"/>
    <property type="match status" value="1"/>
</dbReference>
<evidence type="ECO:0000313" key="2">
    <source>
        <dbReference type="EMBL" id="EFC38341.1"/>
    </source>
</evidence>
<proteinExistence type="predicted"/>
<name>D2VXS1_NAEGR</name>
<dbReference type="PANTHER" id="PTHR24410:SF23">
    <property type="entry name" value="BTB DOMAIN-CONTAINING PROTEIN-RELATED"/>
    <property type="match status" value="1"/>
</dbReference>
<dbReference type="InterPro" id="IPR000210">
    <property type="entry name" value="BTB/POZ_dom"/>
</dbReference>
<dbReference type="InterPro" id="IPR011333">
    <property type="entry name" value="SKP1/BTB/POZ_sf"/>
</dbReference>
<dbReference type="PANTHER" id="PTHR24410">
    <property type="entry name" value="HL07962P-RELATED"/>
    <property type="match status" value="1"/>
</dbReference>
<dbReference type="OrthoDB" id="6418787at2759"/>
<dbReference type="PROSITE" id="PS50097">
    <property type="entry name" value="BTB"/>
    <property type="match status" value="1"/>
</dbReference>
<dbReference type="Gene3D" id="3.30.710.10">
    <property type="entry name" value="Potassium Channel Kv1.1, Chain A"/>
    <property type="match status" value="1"/>
</dbReference>
<keyword evidence="3" id="KW-1185">Reference proteome</keyword>
<gene>
    <name evidence="2" type="ORF">NAEGRDRAFT_53089</name>
</gene>
<dbReference type="SUPFAM" id="SSF54695">
    <property type="entry name" value="POZ domain"/>
    <property type="match status" value="1"/>
</dbReference>
<dbReference type="Proteomes" id="UP000006671">
    <property type="component" value="Unassembled WGS sequence"/>
</dbReference>
<dbReference type="Pfam" id="PF00651">
    <property type="entry name" value="BTB"/>
    <property type="match status" value="1"/>
</dbReference>
<reference evidence="2 3" key="1">
    <citation type="journal article" date="2010" name="Cell">
        <title>The genome of Naegleria gruberi illuminates early eukaryotic versatility.</title>
        <authorList>
            <person name="Fritz-Laylin L.K."/>
            <person name="Prochnik S.E."/>
            <person name="Ginger M.L."/>
            <person name="Dacks J.B."/>
            <person name="Carpenter M.L."/>
            <person name="Field M.C."/>
            <person name="Kuo A."/>
            <person name="Paredez A."/>
            <person name="Chapman J."/>
            <person name="Pham J."/>
            <person name="Shu S."/>
            <person name="Neupane R."/>
            <person name="Cipriano M."/>
            <person name="Mancuso J."/>
            <person name="Tu H."/>
            <person name="Salamov A."/>
            <person name="Lindquist E."/>
            <person name="Shapiro H."/>
            <person name="Lucas S."/>
            <person name="Grigoriev I.V."/>
            <person name="Cande W.Z."/>
            <person name="Fulton C."/>
            <person name="Rokhsar D.S."/>
            <person name="Dawson S.C."/>
        </authorList>
    </citation>
    <scope>NUCLEOTIDE SEQUENCE [LARGE SCALE GENOMIC DNA]</scope>
    <source>
        <strain evidence="2 3">NEG-M</strain>
    </source>
</reference>
<dbReference type="InterPro" id="IPR051481">
    <property type="entry name" value="BTB-POZ/Galectin-3-binding"/>
</dbReference>
<dbReference type="KEGG" id="ngr:NAEGRDRAFT_53089"/>
<dbReference type="InParanoid" id="D2VXS1"/>
<dbReference type="OMA" id="EIMVEWA"/>
<sequence length="226" mass="26651">MLGSYSHTQDFAEHVEKDIRMDNYLKLFFKRKSIRSIVINEDRDVNIQNPYVKLFNHEPSHDLRILVGDQVTYYCHKTILESTSLYFTDLFKSSNWSDFDTDVYKLDVNDEESIIATDYIIRYCYDLQIDIEPSHLIGVMKASHMHNIKPLITLCSKKLEISTDNYFSLIEGLYDYIEDPLFSKLHQNIIEFGVKHCKQLFSQDKKSCRKLPPTTLEEIFTRLASR</sequence>
<dbReference type="VEuPathDB" id="AmoebaDB:NAEGRDRAFT_53089"/>
<evidence type="ECO:0000313" key="3">
    <source>
        <dbReference type="Proteomes" id="UP000006671"/>
    </source>
</evidence>